<keyword evidence="3" id="KW-1185">Reference proteome</keyword>
<evidence type="ECO:0000313" key="3">
    <source>
        <dbReference type="Proteomes" id="UP000729402"/>
    </source>
</evidence>
<name>A0A8J5WQ34_ZIZPA</name>
<feature type="region of interest" description="Disordered" evidence="1">
    <location>
        <begin position="56"/>
        <end position="90"/>
    </location>
</feature>
<organism evidence="2 3">
    <name type="scientific">Zizania palustris</name>
    <name type="common">Northern wild rice</name>
    <dbReference type="NCBI Taxonomy" id="103762"/>
    <lineage>
        <taxon>Eukaryota</taxon>
        <taxon>Viridiplantae</taxon>
        <taxon>Streptophyta</taxon>
        <taxon>Embryophyta</taxon>
        <taxon>Tracheophyta</taxon>
        <taxon>Spermatophyta</taxon>
        <taxon>Magnoliopsida</taxon>
        <taxon>Liliopsida</taxon>
        <taxon>Poales</taxon>
        <taxon>Poaceae</taxon>
        <taxon>BOP clade</taxon>
        <taxon>Oryzoideae</taxon>
        <taxon>Oryzeae</taxon>
        <taxon>Zizaniinae</taxon>
        <taxon>Zizania</taxon>
    </lineage>
</organism>
<comment type="caution">
    <text evidence="2">The sequence shown here is derived from an EMBL/GenBank/DDBJ whole genome shotgun (WGS) entry which is preliminary data.</text>
</comment>
<dbReference type="AlphaFoldDB" id="A0A8J5WQ34"/>
<gene>
    <name evidence="2" type="ORF">GUJ93_ZPchr0012g21896</name>
</gene>
<proteinExistence type="predicted"/>
<evidence type="ECO:0000256" key="1">
    <source>
        <dbReference type="SAM" id="MobiDB-lite"/>
    </source>
</evidence>
<feature type="compositionally biased region" description="Basic and acidic residues" evidence="1">
    <location>
        <begin position="74"/>
        <end position="90"/>
    </location>
</feature>
<dbReference type="EMBL" id="JAAALK010000080">
    <property type="protein sequence ID" value="KAG8095390.1"/>
    <property type="molecule type" value="Genomic_DNA"/>
</dbReference>
<feature type="region of interest" description="Disordered" evidence="1">
    <location>
        <begin position="1"/>
        <end position="22"/>
    </location>
</feature>
<dbReference type="Proteomes" id="UP000729402">
    <property type="component" value="Unassembled WGS sequence"/>
</dbReference>
<protein>
    <submittedName>
        <fullName evidence="2">Uncharacterized protein</fullName>
    </submittedName>
</protein>
<accession>A0A8J5WQ34</accession>
<sequence>MPPGPVAGTAPCPSPSPTPRHDIHSCYALNAHASQPSSHCPDLHGATHYLHWSAAHRHRAAPSASPCPRKPRHDLRDRRTVRTSADHPLR</sequence>
<reference evidence="2" key="2">
    <citation type="submission" date="2021-02" db="EMBL/GenBank/DDBJ databases">
        <authorList>
            <person name="Kimball J.A."/>
            <person name="Haas M.W."/>
            <person name="Macchietto M."/>
            <person name="Kono T."/>
            <person name="Duquette J."/>
            <person name="Shao M."/>
        </authorList>
    </citation>
    <scope>NUCLEOTIDE SEQUENCE</scope>
    <source>
        <tissue evidence="2">Fresh leaf tissue</tissue>
    </source>
</reference>
<evidence type="ECO:0000313" key="2">
    <source>
        <dbReference type="EMBL" id="KAG8095390.1"/>
    </source>
</evidence>
<reference evidence="2" key="1">
    <citation type="journal article" date="2021" name="bioRxiv">
        <title>Whole Genome Assembly and Annotation of Northern Wild Rice, Zizania palustris L., Supports a Whole Genome Duplication in the Zizania Genus.</title>
        <authorList>
            <person name="Haas M."/>
            <person name="Kono T."/>
            <person name="Macchietto M."/>
            <person name="Millas R."/>
            <person name="McGilp L."/>
            <person name="Shao M."/>
            <person name="Duquette J."/>
            <person name="Hirsch C.N."/>
            <person name="Kimball J."/>
        </authorList>
    </citation>
    <scope>NUCLEOTIDE SEQUENCE</scope>
    <source>
        <tissue evidence="2">Fresh leaf tissue</tissue>
    </source>
</reference>